<dbReference type="SFLD" id="SFLDS00029">
    <property type="entry name" value="Radical_SAM"/>
    <property type="match status" value="1"/>
</dbReference>
<dbReference type="EMBL" id="CP154795">
    <property type="protein sequence ID" value="XAN09015.1"/>
    <property type="molecule type" value="Genomic_DNA"/>
</dbReference>
<dbReference type="InterPro" id="IPR007197">
    <property type="entry name" value="rSAM"/>
</dbReference>
<dbReference type="InterPro" id="IPR034505">
    <property type="entry name" value="Coproporphyrinogen-III_oxidase"/>
</dbReference>
<sequence>MTLALTTNPYAGYTYGYPHKTAYRRLDPPAELAPLWATEDRSNLFGYVHLPFCEMRCGFCNLFTTANPHDDLVGRYLEALEREARATAEIIHPATPARYAIGGGTPTYLPPAELARLLEVFPRVFGRAVAEVPTSIETSPATATPERTTLLADAGVRRISIGIQSMDLAEVHRIGRRQRDDEVRGALDTLRTLGPPVLNIDLMYGLPDQTPDTWLATLREALRWHPEEVFAYPLYVRPLTGLDHVGASPTDMRPELYRLGRDLLLAEGYEQTSMRRFRRRGIEEVDDEYACQSDGMVGLGCGARSYTRELHYSREYAVGRRGVKAIIDDYVNLTDADLRVARHGFRLDADERMRRFVLQSLLHIDGLDVEACRATTGADPETLPLDRLVADGLATRTAGRVQLTPDGLALSDAIGPMLYSARVTDLSRDHDLR</sequence>
<dbReference type="CDD" id="cd01335">
    <property type="entry name" value="Radical_SAM"/>
    <property type="match status" value="1"/>
</dbReference>
<evidence type="ECO:0000256" key="5">
    <source>
        <dbReference type="ARBA" id="ARBA00023014"/>
    </source>
</evidence>
<dbReference type="Pfam" id="PF04055">
    <property type="entry name" value="Radical_SAM"/>
    <property type="match status" value="1"/>
</dbReference>
<dbReference type="Gene3D" id="3.20.20.70">
    <property type="entry name" value="Aldolase class I"/>
    <property type="match status" value="1"/>
</dbReference>
<evidence type="ECO:0000313" key="8">
    <source>
        <dbReference type="Proteomes" id="UP001442841"/>
    </source>
</evidence>
<keyword evidence="4" id="KW-0408">Iron</keyword>
<feature type="domain" description="Radical SAM core" evidence="6">
    <location>
        <begin position="38"/>
        <end position="270"/>
    </location>
</feature>
<dbReference type="InterPro" id="IPR013785">
    <property type="entry name" value="Aldolase_TIM"/>
</dbReference>
<evidence type="ECO:0000259" key="6">
    <source>
        <dbReference type="PROSITE" id="PS51918"/>
    </source>
</evidence>
<dbReference type="SFLD" id="SFLDG01065">
    <property type="entry name" value="anaerobic_coproporphyrinogen-I"/>
    <property type="match status" value="1"/>
</dbReference>
<evidence type="ECO:0000256" key="2">
    <source>
        <dbReference type="ARBA" id="ARBA00022691"/>
    </source>
</evidence>
<dbReference type="SUPFAM" id="SSF102114">
    <property type="entry name" value="Radical SAM enzymes"/>
    <property type="match status" value="1"/>
</dbReference>
<organism evidence="7 8">
    <name type="scientific">Ammonicoccus fulvus</name>
    <dbReference type="NCBI Taxonomy" id="3138240"/>
    <lineage>
        <taxon>Bacteria</taxon>
        <taxon>Bacillati</taxon>
        <taxon>Actinomycetota</taxon>
        <taxon>Actinomycetes</taxon>
        <taxon>Propionibacteriales</taxon>
        <taxon>Propionibacteriaceae</taxon>
        <taxon>Ammonicoccus</taxon>
    </lineage>
</organism>
<dbReference type="RefSeq" id="WP_425310449.1">
    <property type="nucleotide sequence ID" value="NZ_CP154795.1"/>
</dbReference>
<keyword evidence="3" id="KW-0479">Metal-binding</keyword>
<dbReference type="Proteomes" id="UP001442841">
    <property type="component" value="Chromosome"/>
</dbReference>
<evidence type="ECO:0000313" key="7">
    <source>
        <dbReference type="EMBL" id="XAN09015.1"/>
    </source>
</evidence>
<evidence type="ECO:0000256" key="4">
    <source>
        <dbReference type="ARBA" id="ARBA00023004"/>
    </source>
</evidence>
<evidence type="ECO:0000256" key="1">
    <source>
        <dbReference type="ARBA" id="ARBA00017228"/>
    </source>
</evidence>
<protein>
    <recommendedName>
        <fullName evidence="1">Heme chaperone HemW</fullName>
    </recommendedName>
</protein>
<dbReference type="PANTHER" id="PTHR13932:SF5">
    <property type="entry name" value="RADICAL S-ADENOSYL METHIONINE DOMAIN-CONTAINING PROTEIN 1, MITOCHONDRIAL"/>
    <property type="match status" value="1"/>
</dbReference>
<proteinExistence type="predicted"/>
<dbReference type="InterPro" id="IPR058240">
    <property type="entry name" value="rSAM_sf"/>
</dbReference>
<dbReference type="InterPro" id="IPR010723">
    <property type="entry name" value="HemN_C"/>
</dbReference>
<accession>A0ABZ3FTG0</accession>
<dbReference type="PANTHER" id="PTHR13932">
    <property type="entry name" value="COPROPORPHYRINIGEN III OXIDASE"/>
    <property type="match status" value="1"/>
</dbReference>
<dbReference type="Pfam" id="PF06969">
    <property type="entry name" value="HemN_C"/>
    <property type="match status" value="1"/>
</dbReference>
<keyword evidence="8" id="KW-1185">Reference proteome</keyword>
<dbReference type="SMART" id="SM00729">
    <property type="entry name" value="Elp3"/>
    <property type="match status" value="1"/>
</dbReference>
<keyword evidence="5" id="KW-0411">Iron-sulfur</keyword>
<name>A0ABZ3FTG0_9ACTN</name>
<dbReference type="NCBIfam" id="NF006067">
    <property type="entry name" value="PRK08208.1"/>
    <property type="match status" value="1"/>
</dbReference>
<dbReference type="InterPro" id="IPR006638">
    <property type="entry name" value="Elp3/MiaA/NifB-like_rSAM"/>
</dbReference>
<evidence type="ECO:0000256" key="3">
    <source>
        <dbReference type="ARBA" id="ARBA00022723"/>
    </source>
</evidence>
<dbReference type="PROSITE" id="PS51918">
    <property type="entry name" value="RADICAL_SAM"/>
    <property type="match status" value="1"/>
</dbReference>
<gene>
    <name evidence="7" type="ORF">AADG42_17420</name>
</gene>
<keyword evidence="2" id="KW-0949">S-adenosyl-L-methionine</keyword>
<reference evidence="7 8" key="1">
    <citation type="submission" date="2024-04" db="EMBL/GenBank/DDBJ databases">
        <title>Isolation of an actinomycete strain from pig manure.</title>
        <authorList>
            <person name="Gong T."/>
            <person name="Yu Z."/>
            <person name="An M."/>
            <person name="Wei C."/>
            <person name="Yang W."/>
            <person name="Liu L."/>
        </authorList>
    </citation>
    <scope>NUCLEOTIDE SEQUENCE [LARGE SCALE GENOMIC DNA]</scope>
    <source>
        <strain evidence="7 8">ZF39</strain>
    </source>
</reference>